<keyword evidence="2" id="KW-0472">Membrane</keyword>
<feature type="region of interest" description="Disordered" evidence="1">
    <location>
        <begin position="313"/>
        <end position="348"/>
    </location>
</feature>
<organism evidence="3 4">
    <name type="scientific">Streptomyces vulcanius</name>
    <dbReference type="NCBI Taxonomy" id="1441876"/>
    <lineage>
        <taxon>Bacteria</taxon>
        <taxon>Bacillati</taxon>
        <taxon>Actinomycetota</taxon>
        <taxon>Actinomycetes</taxon>
        <taxon>Kitasatosporales</taxon>
        <taxon>Streptomycetaceae</taxon>
        <taxon>Streptomyces</taxon>
    </lineage>
</organism>
<protein>
    <submittedName>
        <fullName evidence="3">LPXTG cell wall anchor domain-containing protein</fullName>
    </submittedName>
</protein>
<dbReference type="NCBIfam" id="TIGR01167">
    <property type="entry name" value="LPXTG_anchor"/>
    <property type="match status" value="1"/>
</dbReference>
<keyword evidence="4" id="KW-1185">Reference proteome</keyword>
<dbReference type="EMBL" id="JBHSFK010000018">
    <property type="protein sequence ID" value="MFC4503137.1"/>
    <property type="molecule type" value="Genomic_DNA"/>
</dbReference>
<accession>A0ABV9ATG3</accession>
<comment type="caution">
    <text evidence="3">The sequence shown here is derived from an EMBL/GenBank/DDBJ whole genome shotgun (WGS) entry which is preliminary data.</text>
</comment>
<feature type="compositionally biased region" description="Low complexity" evidence="1">
    <location>
        <begin position="76"/>
        <end position="143"/>
    </location>
</feature>
<evidence type="ECO:0000256" key="1">
    <source>
        <dbReference type="SAM" id="MobiDB-lite"/>
    </source>
</evidence>
<feature type="region of interest" description="Disordered" evidence="1">
    <location>
        <begin position="63"/>
        <end position="155"/>
    </location>
</feature>
<keyword evidence="2" id="KW-1133">Transmembrane helix</keyword>
<gene>
    <name evidence="3" type="ORF">ACFPIH_27100</name>
</gene>
<dbReference type="Proteomes" id="UP001595839">
    <property type="component" value="Unassembled WGS sequence"/>
</dbReference>
<keyword evidence="2" id="KW-0812">Transmembrane</keyword>
<dbReference type="RefSeq" id="WP_381176631.1">
    <property type="nucleotide sequence ID" value="NZ_JBHSFK010000018.1"/>
</dbReference>
<name>A0ABV9ATG3_9ACTN</name>
<feature type="transmembrane region" description="Helical" evidence="2">
    <location>
        <begin position="355"/>
        <end position="376"/>
    </location>
</feature>
<evidence type="ECO:0000256" key="2">
    <source>
        <dbReference type="SAM" id="Phobius"/>
    </source>
</evidence>
<evidence type="ECO:0000313" key="4">
    <source>
        <dbReference type="Proteomes" id="UP001595839"/>
    </source>
</evidence>
<sequence>MRRGQLFTEVAGHTWQNNGNSRALRKVPMKLRRSLLTAAATAALVPLALLTLNVAPAAFAEENGTPSAGTTESQDSTASPTGTQSGTTPSASDTTSPSASGTPSGHPGEPQAASSSQSSSSQSSSQSSSATPSSSAPSSAGASEDPFDPARDCRSVDWDDDLSATLTGLPGKIVAGSGWHDFTYVVENNTDADIKNVYLATYLEYDEEEIDDFLSDGLAVIQVKEDGKWTDAYQQSWGEGDDTINISSSFVALLDELKKDTSVTFDLRVKVKASAPAGSSLAMSEAVYAAGDSACHVSGDEYDVTILAAGSETGGASDAGEATPNGDRPTDRTRPQGGARPISGSLASTGADSPLPLISLVGGVAVVAGAGAVFAARRRKAGAHV</sequence>
<reference evidence="4" key="1">
    <citation type="journal article" date="2019" name="Int. J. Syst. Evol. Microbiol.">
        <title>The Global Catalogue of Microorganisms (GCM) 10K type strain sequencing project: providing services to taxonomists for standard genome sequencing and annotation.</title>
        <authorList>
            <consortium name="The Broad Institute Genomics Platform"/>
            <consortium name="The Broad Institute Genome Sequencing Center for Infectious Disease"/>
            <person name="Wu L."/>
            <person name="Ma J."/>
        </authorList>
    </citation>
    <scope>NUCLEOTIDE SEQUENCE [LARGE SCALE GENOMIC DNA]</scope>
    <source>
        <strain evidence="4">CGMCC 4.7177</strain>
    </source>
</reference>
<feature type="compositionally biased region" description="Polar residues" evidence="1">
    <location>
        <begin position="64"/>
        <end position="75"/>
    </location>
</feature>
<proteinExistence type="predicted"/>
<evidence type="ECO:0000313" key="3">
    <source>
        <dbReference type="EMBL" id="MFC4503137.1"/>
    </source>
</evidence>